<evidence type="ECO:0000313" key="3">
    <source>
        <dbReference type="EMBL" id="ADL11603.1"/>
    </source>
</evidence>
<keyword evidence="4" id="KW-1185">Reference proteome</keyword>
<gene>
    <name evidence="3" type="ordered locus">Acear_0051</name>
</gene>
<dbReference type="STRING" id="574087.Acear_0051"/>
<dbReference type="KEGG" id="aar:Acear_0051"/>
<organism evidence="3 4">
    <name type="scientific">Acetohalobium arabaticum (strain ATCC 49924 / DSM 5501 / Z-7288)</name>
    <dbReference type="NCBI Taxonomy" id="574087"/>
    <lineage>
        <taxon>Bacteria</taxon>
        <taxon>Bacillati</taxon>
        <taxon>Bacillota</taxon>
        <taxon>Clostridia</taxon>
        <taxon>Halanaerobiales</taxon>
        <taxon>Halobacteroidaceae</taxon>
        <taxon>Acetohalobium</taxon>
    </lineage>
</organism>
<evidence type="ECO:0000256" key="1">
    <source>
        <dbReference type="SAM" id="Coils"/>
    </source>
</evidence>
<dbReference type="EMBL" id="CP002105">
    <property type="protein sequence ID" value="ADL11603.1"/>
    <property type="molecule type" value="Genomic_DNA"/>
</dbReference>
<feature type="coiled-coil region" evidence="1">
    <location>
        <begin position="2"/>
        <end position="32"/>
    </location>
</feature>
<feature type="domain" description="NurA" evidence="2">
    <location>
        <begin position="63"/>
        <end position="299"/>
    </location>
</feature>
<dbReference type="eggNOG" id="COG1630">
    <property type="taxonomic scope" value="Bacteria"/>
</dbReference>
<reference evidence="3 4" key="1">
    <citation type="journal article" date="2010" name="Stand. Genomic Sci.">
        <title>Complete genome sequence of Acetohalobium arabaticum type strain (Z-7288).</title>
        <authorList>
            <person name="Sikorski J."/>
            <person name="Lapidus A."/>
            <person name="Chertkov O."/>
            <person name="Lucas S."/>
            <person name="Copeland A."/>
            <person name="Glavina Del Rio T."/>
            <person name="Nolan M."/>
            <person name="Tice H."/>
            <person name="Cheng J.F."/>
            <person name="Han C."/>
            <person name="Brambilla E."/>
            <person name="Pitluck S."/>
            <person name="Liolios K."/>
            <person name="Ivanova N."/>
            <person name="Mavromatis K."/>
            <person name="Mikhailova N."/>
            <person name="Pati A."/>
            <person name="Bruce D."/>
            <person name="Detter C."/>
            <person name="Tapia R."/>
            <person name="Goodwin L."/>
            <person name="Chen A."/>
            <person name="Palaniappan K."/>
            <person name="Land M."/>
            <person name="Hauser L."/>
            <person name="Chang Y.J."/>
            <person name="Jeffries C.D."/>
            <person name="Rohde M."/>
            <person name="Goker M."/>
            <person name="Spring S."/>
            <person name="Woyke T."/>
            <person name="Bristow J."/>
            <person name="Eisen J.A."/>
            <person name="Markowitz V."/>
            <person name="Hugenholtz P."/>
            <person name="Kyrpides N.C."/>
            <person name="Klenk H.P."/>
        </authorList>
    </citation>
    <scope>NUCLEOTIDE SEQUENCE [LARGE SCALE GENOMIC DNA]</scope>
    <source>
        <strain evidence="4">ATCC 49924 / DSM 5501 / Z-7288</strain>
    </source>
</reference>
<dbReference type="AlphaFoldDB" id="D9QSR5"/>
<dbReference type="Pfam" id="PF09376">
    <property type="entry name" value="NurA"/>
    <property type="match status" value="1"/>
</dbReference>
<dbReference type="OrthoDB" id="2986419at2"/>
<keyword evidence="1" id="KW-0175">Coiled coil</keyword>
<dbReference type="InterPro" id="IPR018977">
    <property type="entry name" value="NurA_domain"/>
</dbReference>
<accession>D9QSR5</accession>
<protein>
    <submittedName>
        <fullName evidence="3">NurA domain protein</fullName>
    </submittedName>
</protein>
<sequence length="330" mass="37745">MLEVSAKLKEDLTNANQELQQKYSKKSGLNKQDLRAKIKQKLSGIIKLNQMSEDSLEAWTDNRVIVGVDGSVNKLGSNYPHYLCLLQALAKSTAKEDIIETELFCPLVSSSKEEINKFILDQQQQGNTGISKQYAANKIKISKLAELELEVALQAIKEWQPKLIMLDGSLIRYRIEAEEKWSELKETAISQEILLVGVIEEIGTQEVGKEVDEELAEFYDRELLFGVLNRGEMLTLEFKRSLKTVFLRTSRDPQVIGLDILEEQQSELQNMAELIYTLTPEDSRGIPIWLDVVDHEVRISDKMMESLIDAYLDSSLKKRLFASKREERVY</sequence>
<dbReference type="HOGENOM" id="CLU_836257_0_0_9"/>
<dbReference type="SMART" id="SM00933">
    <property type="entry name" value="NurA"/>
    <property type="match status" value="1"/>
</dbReference>
<dbReference type="RefSeq" id="WP_013277050.1">
    <property type="nucleotide sequence ID" value="NC_014378.1"/>
</dbReference>
<evidence type="ECO:0000313" key="4">
    <source>
        <dbReference type="Proteomes" id="UP000001661"/>
    </source>
</evidence>
<dbReference type="Proteomes" id="UP000001661">
    <property type="component" value="Chromosome"/>
</dbReference>
<evidence type="ECO:0000259" key="2">
    <source>
        <dbReference type="SMART" id="SM00933"/>
    </source>
</evidence>
<proteinExistence type="predicted"/>
<name>D9QSR5_ACEAZ</name>